<feature type="region of interest" description="Disordered" evidence="1">
    <location>
        <begin position="103"/>
        <end position="124"/>
    </location>
</feature>
<accession>A0AAV1TCA2</accession>
<evidence type="ECO:0000313" key="2">
    <source>
        <dbReference type="EMBL" id="CAK7915715.1"/>
    </source>
</evidence>
<evidence type="ECO:0000256" key="1">
    <source>
        <dbReference type="SAM" id="MobiDB-lite"/>
    </source>
</evidence>
<feature type="region of interest" description="Disordered" evidence="1">
    <location>
        <begin position="30"/>
        <end position="52"/>
    </location>
</feature>
<dbReference type="EMBL" id="CAKLBY020000043">
    <property type="protein sequence ID" value="CAK7915715.1"/>
    <property type="molecule type" value="Genomic_DNA"/>
</dbReference>
<comment type="caution">
    <text evidence="2">The sequence shown here is derived from an EMBL/GenBank/DDBJ whole genome shotgun (WGS) entry which is preliminary data.</text>
</comment>
<organism evidence="2 3">
    <name type="scientific">Peronospora matthiolae</name>
    <dbReference type="NCBI Taxonomy" id="2874970"/>
    <lineage>
        <taxon>Eukaryota</taxon>
        <taxon>Sar</taxon>
        <taxon>Stramenopiles</taxon>
        <taxon>Oomycota</taxon>
        <taxon>Peronosporomycetes</taxon>
        <taxon>Peronosporales</taxon>
        <taxon>Peronosporaceae</taxon>
        <taxon>Peronospora</taxon>
    </lineage>
</organism>
<dbReference type="AlphaFoldDB" id="A0AAV1TCA2"/>
<sequence length="273" mass="31170">MTIPRPHLHVLPHQDPQLFRRALRLSFETRQLTKGARRPTNEFSQPSPPSRTAWRRWRLPRYRLDEDERMRGVIESGTFASALGANMGARTVYYDALRNSPERKPAAREARSPGPSPELGGSLLSSLVTRSPMPYMQQTRGRTPADDAFSQAAAQRKLTIRKFDGIELHRGLGSGFYDWGKTFLRQVNLAEASCGFRWSEDVKVDLLGHYLDGTAERYYHKQVDFWRKQNPAPDNVMGRLLKTFKTTITAGQSMKLVSQKKDAKRSWMSISCT</sequence>
<gene>
    <name evidence="2" type="ORF">PM001_LOCUS5256</name>
</gene>
<proteinExistence type="predicted"/>
<reference evidence="2" key="1">
    <citation type="submission" date="2024-01" db="EMBL/GenBank/DDBJ databases">
        <authorList>
            <person name="Webb A."/>
        </authorList>
    </citation>
    <scope>NUCLEOTIDE SEQUENCE</scope>
    <source>
        <strain evidence="2">Pm1</strain>
    </source>
</reference>
<name>A0AAV1TCA2_9STRA</name>
<protein>
    <submittedName>
        <fullName evidence="2">Uncharacterized protein</fullName>
    </submittedName>
</protein>
<dbReference type="Proteomes" id="UP001162060">
    <property type="component" value="Unassembled WGS sequence"/>
</dbReference>
<evidence type="ECO:0000313" key="3">
    <source>
        <dbReference type="Proteomes" id="UP001162060"/>
    </source>
</evidence>